<organism evidence="2 3">
    <name type="scientific">Budvicia aquatica</name>
    <dbReference type="NCBI Taxonomy" id="82979"/>
    <lineage>
        <taxon>Bacteria</taxon>
        <taxon>Pseudomonadati</taxon>
        <taxon>Pseudomonadota</taxon>
        <taxon>Gammaproteobacteria</taxon>
        <taxon>Enterobacterales</taxon>
        <taxon>Budviciaceae</taxon>
        <taxon>Budvicia</taxon>
    </lineage>
</organism>
<keyword evidence="1" id="KW-1133">Transmembrane helix</keyword>
<evidence type="ECO:0000313" key="2">
    <source>
        <dbReference type="EMBL" id="VFS46457.1"/>
    </source>
</evidence>
<gene>
    <name evidence="2" type="ORF">NCTC12282_01366</name>
</gene>
<accession>A0A484ZD77</accession>
<keyword evidence="1" id="KW-0472">Membrane</keyword>
<sequence>MDRMTPLKPIPSLIAIAITLIIWFVIPVPQKRYA</sequence>
<evidence type="ECO:0000313" key="3">
    <source>
        <dbReference type="Proteomes" id="UP000373449"/>
    </source>
</evidence>
<name>A0A484ZD77_9GAMM</name>
<evidence type="ECO:0000256" key="1">
    <source>
        <dbReference type="SAM" id="Phobius"/>
    </source>
</evidence>
<reference evidence="2 3" key="1">
    <citation type="submission" date="2019-03" db="EMBL/GenBank/DDBJ databases">
        <authorList>
            <consortium name="Pathogen Informatics"/>
        </authorList>
    </citation>
    <scope>NUCLEOTIDE SEQUENCE [LARGE SCALE GENOMIC DNA]</scope>
    <source>
        <strain evidence="2 3">NCTC12282</strain>
    </source>
</reference>
<feature type="transmembrane region" description="Helical" evidence="1">
    <location>
        <begin position="12"/>
        <end position="29"/>
    </location>
</feature>
<keyword evidence="1" id="KW-0812">Transmembrane</keyword>
<dbReference type="EMBL" id="CAADJA010000002">
    <property type="protein sequence ID" value="VFS46457.1"/>
    <property type="molecule type" value="Genomic_DNA"/>
</dbReference>
<dbReference type="AlphaFoldDB" id="A0A484ZD77"/>
<dbReference type="Proteomes" id="UP000373449">
    <property type="component" value="Unassembled WGS sequence"/>
</dbReference>
<protein>
    <submittedName>
        <fullName evidence="2">Uncharacterized protein</fullName>
    </submittedName>
</protein>
<proteinExistence type="predicted"/>